<comment type="similarity">
    <text evidence="1">Belongs to the PspA/Vipp/IM30 family.</text>
</comment>
<dbReference type="PANTHER" id="PTHR31088">
    <property type="entry name" value="MEMBRANE-ASSOCIATED PROTEIN VIPP1, CHLOROPLASTIC"/>
    <property type="match status" value="1"/>
</dbReference>
<reference evidence="3 4" key="1">
    <citation type="submission" date="2024-06" db="EMBL/GenBank/DDBJ databases">
        <authorList>
            <person name="Li F."/>
        </authorList>
    </citation>
    <scope>NUCLEOTIDE SEQUENCE [LARGE SCALE GENOMIC DNA]</scope>
    <source>
        <strain evidence="3 4">GXAS 311</strain>
    </source>
</reference>
<dbReference type="InterPro" id="IPR014319">
    <property type="entry name" value="Phageshock_PspA"/>
</dbReference>
<gene>
    <name evidence="3" type="primary">pspA</name>
    <name evidence="3" type="ORF">ABVT43_08330</name>
</gene>
<feature type="coiled-coil region" evidence="2">
    <location>
        <begin position="33"/>
        <end position="223"/>
    </location>
</feature>
<keyword evidence="4" id="KW-1185">Reference proteome</keyword>
<evidence type="ECO:0000256" key="1">
    <source>
        <dbReference type="ARBA" id="ARBA00043985"/>
    </source>
</evidence>
<dbReference type="Pfam" id="PF04012">
    <property type="entry name" value="PspA_IM30"/>
    <property type="match status" value="1"/>
</dbReference>
<evidence type="ECO:0000313" key="3">
    <source>
        <dbReference type="EMBL" id="MET1255129.1"/>
    </source>
</evidence>
<dbReference type="RefSeq" id="WP_353895715.1">
    <property type="nucleotide sequence ID" value="NZ_JBEVCJ010000007.1"/>
</dbReference>
<dbReference type="Proteomes" id="UP001548189">
    <property type="component" value="Unassembled WGS sequence"/>
</dbReference>
<protein>
    <submittedName>
        <fullName evidence="3">Phage shock protein PspA</fullName>
    </submittedName>
</protein>
<name>A0ABV2BT72_9GAMM</name>
<evidence type="ECO:0000256" key="2">
    <source>
        <dbReference type="SAM" id="Coils"/>
    </source>
</evidence>
<keyword evidence="2" id="KW-0175">Coiled coil</keyword>
<dbReference type="InterPro" id="IPR007157">
    <property type="entry name" value="PspA_VIPP1"/>
</dbReference>
<dbReference type="EMBL" id="JBEVCJ010000007">
    <property type="protein sequence ID" value="MET1255129.1"/>
    <property type="molecule type" value="Genomic_DNA"/>
</dbReference>
<accession>A0ABV2BT72</accession>
<dbReference type="NCBIfam" id="TIGR02977">
    <property type="entry name" value="phageshock_pspA"/>
    <property type="match status" value="1"/>
</dbReference>
<dbReference type="PANTHER" id="PTHR31088:SF6">
    <property type="entry name" value="PHAGE SHOCK PROTEIN A"/>
    <property type="match status" value="1"/>
</dbReference>
<sequence>MSVFRRFSDIINSNISAMLDKAENPEKMVKLIISEMENTLFEARRECAKVIAEQKEMLRQLTNMQQEAQLWQQRAEKALLKERDDLAKQALAEKNRIEQAINAQQKELSALDSALLRLEQEISQLQAKLNEAVARKKALLARHQTVNSTIKMRQQFEHSAIDEALERFENFERKMDQLEAQVEAMDFGRNQSLSEQIDSLEKEDALDKELAALKQKMQSKNIQTDTPTTEKVD</sequence>
<evidence type="ECO:0000313" key="4">
    <source>
        <dbReference type="Proteomes" id="UP001548189"/>
    </source>
</evidence>
<comment type="caution">
    <text evidence="3">The sequence shown here is derived from an EMBL/GenBank/DDBJ whole genome shotgun (WGS) entry which is preliminary data.</text>
</comment>
<proteinExistence type="inferred from homology"/>
<organism evidence="3 4">
    <name type="scientific">Aliikangiella maris</name>
    <dbReference type="NCBI Taxonomy" id="3162458"/>
    <lineage>
        <taxon>Bacteria</taxon>
        <taxon>Pseudomonadati</taxon>
        <taxon>Pseudomonadota</taxon>
        <taxon>Gammaproteobacteria</taxon>
        <taxon>Oceanospirillales</taxon>
        <taxon>Pleioneaceae</taxon>
        <taxon>Aliikangiella</taxon>
    </lineage>
</organism>